<feature type="domain" description="ThuA-like" evidence="2">
    <location>
        <begin position="41"/>
        <end position="252"/>
    </location>
</feature>
<feature type="signal peptide" evidence="1">
    <location>
        <begin position="1"/>
        <end position="21"/>
    </location>
</feature>
<evidence type="ECO:0000313" key="4">
    <source>
        <dbReference type="Proteomes" id="UP000252081"/>
    </source>
</evidence>
<dbReference type="PANTHER" id="PTHR40469:SF2">
    <property type="entry name" value="GALACTOSE-BINDING DOMAIN-LIKE SUPERFAMILY PROTEIN"/>
    <property type="match status" value="1"/>
</dbReference>
<dbReference type="AlphaFoldDB" id="A0A366KNN5"/>
<evidence type="ECO:0000256" key="1">
    <source>
        <dbReference type="SAM" id="SignalP"/>
    </source>
</evidence>
<dbReference type="Gene3D" id="3.40.50.880">
    <property type="match status" value="1"/>
</dbReference>
<reference evidence="3 4" key="1">
    <citation type="submission" date="2018-07" db="EMBL/GenBank/DDBJ databases">
        <title>A draft genome of a endophytic bacteria, a new species of Pedobacter.</title>
        <authorList>
            <person name="Zhang Z.D."/>
            <person name="Chen Z.J."/>
        </authorList>
    </citation>
    <scope>NUCLEOTIDE SEQUENCE [LARGE SCALE GENOMIC DNA]</scope>
    <source>
        <strain evidence="3 4">RS10</strain>
    </source>
</reference>
<dbReference type="SUPFAM" id="SSF52317">
    <property type="entry name" value="Class I glutamine amidotransferase-like"/>
    <property type="match status" value="1"/>
</dbReference>
<dbReference type="RefSeq" id="WP_113951217.1">
    <property type="nucleotide sequence ID" value="NZ_QNQU01000025.1"/>
</dbReference>
<dbReference type="OrthoDB" id="1117240at2"/>
<feature type="chain" id="PRO_5017058393" evidence="1">
    <location>
        <begin position="22"/>
        <end position="255"/>
    </location>
</feature>
<proteinExistence type="predicted"/>
<gene>
    <name evidence="3" type="ORF">DRW42_22960</name>
</gene>
<evidence type="ECO:0000313" key="3">
    <source>
        <dbReference type="EMBL" id="RBQ03098.1"/>
    </source>
</evidence>
<dbReference type="InterPro" id="IPR029010">
    <property type="entry name" value="ThuA-like"/>
</dbReference>
<sequence>MRKFILLYLIYITITSSYANAKLHHDKPKIRIFALAENGGGHALFDRAAKIWLNKLAEEKGFIIDYASDTKKINKEFLKQYQLFIQLDYPPYPWEKEAQEAFKDYIVNGKGGWIGFHHPTLLGVFDNYPMWQWYSDFMGKIEFKRHIPGGTFAKLNLEEKKHPVLKGLPASFTTRDEWYIYNRSPRPNVHVLASIDESTYNPGKDVMMGDHPVIWSNEQVKAKNIYIAMGHFPELLEDKNFTTLFRNSILWTLKH</sequence>
<name>A0A366KNN5_9SPHI</name>
<organism evidence="3 4">
    <name type="scientific">Pedobacter miscanthi</name>
    <dbReference type="NCBI Taxonomy" id="2259170"/>
    <lineage>
        <taxon>Bacteria</taxon>
        <taxon>Pseudomonadati</taxon>
        <taxon>Bacteroidota</taxon>
        <taxon>Sphingobacteriia</taxon>
        <taxon>Sphingobacteriales</taxon>
        <taxon>Sphingobacteriaceae</taxon>
        <taxon>Pedobacter</taxon>
    </lineage>
</organism>
<dbReference type="Pfam" id="PF06283">
    <property type="entry name" value="ThuA"/>
    <property type="match status" value="1"/>
</dbReference>
<keyword evidence="1" id="KW-0732">Signal</keyword>
<dbReference type="InterPro" id="IPR029062">
    <property type="entry name" value="Class_I_gatase-like"/>
</dbReference>
<dbReference type="Proteomes" id="UP000252081">
    <property type="component" value="Unassembled WGS sequence"/>
</dbReference>
<evidence type="ECO:0000259" key="2">
    <source>
        <dbReference type="Pfam" id="PF06283"/>
    </source>
</evidence>
<keyword evidence="4" id="KW-1185">Reference proteome</keyword>
<dbReference type="EMBL" id="QNQU01000025">
    <property type="protein sequence ID" value="RBQ03098.1"/>
    <property type="molecule type" value="Genomic_DNA"/>
</dbReference>
<dbReference type="PANTHER" id="PTHR40469">
    <property type="entry name" value="SECRETED GLYCOSYL HYDROLASE"/>
    <property type="match status" value="1"/>
</dbReference>
<comment type="caution">
    <text evidence="3">The sequence shown here is derived from an EMBL/GenBank/DDBJ whole genome shotgun (WGS) entry which is preliminary data.</text>
</comment>
<accession>A0A366KNN5</accession>
<protein>
    <submittedName>
        <fullName evidence="3">ThuA domain-containing protein</fullName>
    </submittedName>
</protein>